<dbReference type="Proteomes" id="UP000318878">
    <property type="component" value="Unassembled WGS sequence"/>
</dbReference>
<dbReference type="Pfam" id="PF01047">
    <property type="entry name" value="MarR"/>
    <property type="match status" value="1"/>
</dbReference>
<feature type="domain" description="HTH marR-type" evidence="1">
    <location>
        <begin position="21"/>
        <end position="155"/>
    </location>
</feature>
<comment type="caution">
    <text evidence="2">The sequence shown here is derived from an EMBL/GenBank/DDBJ whole genome shotgun (WGS) entry which is preliminary data.</text>
</comment>
<evidence type="ECO:0000313" key="3">
    <source>
        <dbReference type="Proteomes" id="UP000318878"/>
    </source>
</evidence>
<dbReference type="InterPro" id="IPR000835">
    <property type="entry name" value="HTH_MarR-typ"/>
</dbReference>
<gene>
    <name evidence="2" type="primary">mhqR_1</name>
    <name evidence="2" type="ORF">Enr8_07090</name>
</gene>
<dbReference type="GO" id="GO:0006950">
    <property type="term" value="P:response to stress"/>
    <property type="evidence" value="ECO:0007669"/>
    <property type="project" value="TreeGrafter"/>
</dbReference>
<dbReference type="PRINTS" id="PR00598">
    <property type="entry name" value="HTHMARR"/>
</dbReference>
<accession>A0A5C5VK81</accession>
<dbReference type="PANTHER" id="PTHR33164">
    <property type="entry name" value="TRANSCRIPTIONAL REGULATOR, MARR FAMILY"/>
    <property type="match status" value="1"/>
</dbReference>
<dbReference type="InterPro" id="IPR039422">
    <property type="entry name" value="MarR/SlyA-like"/>
</dbReference>
<keyword evidence="3" id="KW-1185">Reference proteome</keyword>
<dbReference type="InterPro" id="IPR036390">
    <property type="entry name" value="WH_DNA-bd_sf"/>
</dbReference>
<dbReference type="PROSITE" id="PS50995">
    <property type="entry name" value="HTH_MARR_2"/>
    <property type="match status" value="1"/>
</dbReference>
<dbReference type="SUPFAM" id="SSF46785">
    <property type="entry name" value="Winged helix' DNA-binding domain"/>
    <property type="match status" value="1"/>
</dbReference>
<evidence type="ECO:0000313" key="2">
    <source>
        <dbReference type="EMBL" id="TWT39014.1"/>
    </source>
</evidence>
<evidence type="ECO:0000259" key="1">
    <source>
        <dbReference type="PROSITE" id="PS50995"/>
    </source>
</evidence>
<protein>
    <submittedName>
        <fullName evidence="2">HTH-type transcriptional regulator MhqR</fullName>
    </submittedName>
</protein>
<dbReference type="GO" id="GO:0003700">
    <property type="term" value="F:DNA-binding transcription factor activity"/>
    <property type="evidence" value="ECO:0007669"/>
    <property type="project" value="InterPro"/>
</dbReference>
<organism evidence="2 3">
    <name type="scientific">Blastopirellula retiformator</name>
    <dbReference type="NCBI Taxonomy" id="2527970"/>
    <lineage>
        <taxon>Bacteria</taxon>
        <taxon>Pseudomonadati</taxon>
        <taxon>Planctomycetota</taxon>
        <taxon>Planctomycetia</taxon>
        <taxon>Pirellulales</taxon>
        <taxon>Pirellulaceae</taxon>
        <taxon>Blastopirellula</taxon>
    </lineage>
</organism>
<dbReference type="SMART" id="SM00347">
    <property type="entry name" value="HTH_MARR"/>
    <property type="match status" value="1"/>
</dbReference>
<reference evidence="2 3" key="1">
    <citation type="submission" date="2019-02" db="EMBL/GenBank/DDBJ databases">
        <title>Deep-cultivation of Planctomycetes and their phenomic and genomic characterization uncovers novel biology.</title>
        <authorList>
            <person name="Wiegand S."/>
            <person name="Jogler M."/>
            <person name="Boedeker C."/>
            <person name="Pinto D."/>
            <person name="Vollmers J."/>
            <person name="Rivas-Marin E."/>
            <person name="Kohn T."/>
            <person name="Peeters S.H."/>
            <person name="Heuer A."/>
            <person name="Rast P."/>
            <person name="Oberbeckmann S."/>
            <person name="Bunk B."/>
            <person name="Jeske O."/>
            <person name="Meyerdierks A."/>
            <person name="Storesund J.E."/>
            <person name="Kallscheuer N."/>
            <person name="Luecker S."/>
            <person name="Lage O.M."/>
            <person name="Pohl T."/>
            <person name="Merkel B.J."/>
            <person name="Hornburger P."/>
            <person name="Mueller R.-W."/>
            <person name="Bruemmer F."/>
            <person name="Labrenz M."/>
            <person name="Spormann A.M."/>
            <person name="Op Den Camp H."/>
            <person name="Overmann J."/>
            <person name="Amann R."/>
            <person name="Jetten M.S.M."/>
            <person name="Mascher T."/>
            <person name="Medema M.H."/>
            <person name="Devos D.P."/>
            <person name="Kaster A.-K."/>
            <person name="Ovreas L."/>
            <person name="Rohde M."/>
            <person name="Galperin M.Y."/>
            <person name="Jogler C."/>
        </authorList>
    </citation>
    <scope>NUCLEOTIDE SEQUENCE [LARGE SCALE GENOMIC DNA]</scope>
    <source>
        <strain evidence="2 3">Enr8</strain>
    </source>
</reference>
<sequence>MSASTPKSDSASRGRKFDSLQQEVFLNLWRTYDRLKALEDEMFSESGISAQQYNTLRLLRSVYPAGMPTLVLGSRLISRAPDMTRLLDKLEQRGLLARHRPPENRRVVEVRLTPEGRKLVNQLDASVRKCHERQLGHLDDKSLDQLVKLLKAARKPHEDAENLSLVDQ</sequence>
<name>A0A5C5VK81_9BACT</name>
<dbReference type="EMBL" id="SJPF01000001">
    <property type="protein sequence ID" value="TWT39014.1"/>
    <property type="molecule type" value="Genomic_DNA"/>
</dbReference>
<dbReference type="Gene3D" id="1.10.10.10">
    <property type="entry name" value="Winged helix-like DNA-binding domain superfamily/Winged helix DNA-binding domain"/>
    <property type="match status" value="1"/>
</dbReference>
<dbReference type="RefSeq" id="WP_146429218.1">
    <property type="nucleotide sequence ID" value="NZ_SJPF01000001.1"/>
</dbReference>
<proteinExistence type="predicted"/>
<dbReference type="AlphaFoldDB" id="A0A5C5VK81"/>
<dbReference type="PANTHER" id="PTHR33164:SF101">
    <property type="entry name" value="TRANSCRIPTIONAL REPRESSOR MPRA"/>
    <property type="match status" value="1"/>
</dbReference>
<dbReference type="InterPro" id="IPR036388">
    <property type="entry name" value="WH-like_DNA-bd_sf"/>
</dbReference>
<dbReference type="OrthoDB" id="213484at2"/>